<dbReference type="InterPro" id="IPR017137">
    <property type="entry name" value="Arg-tRNA-P_Trfase_1_euk"/>
</dbReference>
<accession>A0A6J1BZZ7</accession>
<name>A0A6J1BZZ7_MOMCH</name>
<feature type="region of interest" description="Disordered" evidence="6">
    <location>
        <begin position="555"/>
        <end position="579"/>
    </location>
</feature>
<keyword evidence="9" id="KW-1185">Reference proteome</keyword>
<dbReference type="InterPro" id="IPR030700">
    <property type="entry name" value="N-end_Aminoacyl_Trfase"/>
</dbReference>
<comment type="similarity">
    <text evidence="1 5">Belongs to the R-transferase family.</text>
</comment>
<reference evidence="10" key="1">
    <citation type="submission" date="2025-08" db="UniProtKB">
        <authorList>
            <consortium name="RefSeq"/>
        </authorList>
    </citation>
    <scope>IDENTIFICATION</scope>
    <source>
        <strain evidence="10">OHB3-1</strain>
    </source>
</reference>
<dbReference type="GO" id="GO:0005737">
    <property type="term" value="C:cytoplasm"/>
    <property type="evidence" value="ECO:0007669"/>
    <property type="project" value="TreeGrafter"/>
</dbReference>
<evidence type="ECO:0000259" key="7">
    <source>
        <dbReference type="Pfam" id="PF04376"/>
    </source>
</evidence>
<sequence>MAGKTRSDASSSTSGGAERGESVVIDCRRQKSSCGYCKSGARTSITHGLWALDNLSVDDYQDLLDRGWRRSGCYLYKPEMERTCCPSYTIRLKASDFVPSKEQLRVSRRIQRFLDGTLEHDKPVKHTEVSSASKGLCSYAGSEDSNSVEKDSSFINKENEEDRFMLHLSGKVDDAIRLCTQCGELPCNIQFPKASVKRVSNAKRKRPVQGSKDLEYSSNVAFQLSASIKRTQVGEKNDDNLPSSECKAAETGFTPKTIAEKLVNYLSQVEVLSGFSIKACNGHINFYSDKGEASSLDSAQKATISPESAKGRSKGFSMEKNSKRSFQKRRKLEIRLKRSSFDREEYALYRRYQLLVHNDSPSRISETSYRNFLVDSPLNFVPPTGDGTVPPCGFGSFHQQYVIDGRLVAVGVVDILPRCLSSKYLFWDPDYAFLSLGKYSALQEIEWVKQNQMHCASLQYYYLGYYIHNCGKMRYKAGYRPSELLCPLRYTWIPFGTAKPLLDQKPYVVLSDFSHQQNGESSPVLKAPNDMELEHDDDFLEEPNEANMDEDGAMIESYSSSSDDDLASSESSGLASSEMEDGDITNILIGIGHSRMRYKDIQGAISPSARTKLENQLLRYRRVVGKELSERMVYIPR</sequence>
<keyword evidence="2 5" id="KW-0808">Transferase</keyword>
<dbReference type="Pfam" id="PF04376">
    <property type="entry name" value="ATE_N"/>
    <property type="match status" value="1"/>
</dbReference>
<evidence type="ECO:0000256" key="6">
    <source>
        <dbReference type="SAM" id="MobiDB-lite"/>
    </source>
</evidence>
<evidence type="ECO:0000259" key="8">
    <source>
        <dbReference type="Pfam" id="PF04377"/>
    </source>
</evidence>
<evidence type="ECO:0000313" key="9">
    <source>
        <dbReference type="Proteomes" id="UP000504603"/>
    </source>
</evidence>
<proteinExistence type="inferred from homology"/>
<dbReference type="PIRSF" id="PIRSF037207">
    <property type="entry name" value="ATE1_euk"/>
    <property type="match status" value="1"/>
</dbReference>
<feature type="domain" description="N-end rule aminoacyl transferase C-terminal" evidence="8">
    <location>
        <begin position="344"/>
        <end position="486"/>
    </location>
</feature>
<evidence type="ECO:0000256" key="2">
    <source>
        <dbReference type="ARBA" id="ARBA00022679"/>
    </source>
</evidence>
<dbReference type="AlphaFoldDB" id="A0A6J1BZZ7"/>
<feature type="domain" description="N-end aminoacyl transferase N-terminal" evidence="7">
    <location>
        <begin position="32"/>
        <end position="103"/>
    </location>
</feature>
<dbReference type="PANTHER" id="PTHR21367:SF1">
    <property type="entry name" value="ARGINYL-TRNA--PROTEIN TRANSFERASE 1"/>
    <property type="match status" value="1"/>
</dbReference>
<evidence type="ECO:0000256" key="3">
    <source>
        <dbReference type="ARBA" id="ARBA00022786"/>
    </source>
</evidence>
<feature type="compositionally biased region" description="Low complexity" evidence="6">
    <location>
        <begin position="568"/>
        <end position="577"/>
    </location>
</feature>
<dbReference type="KEGG" id="mcha:111006235"/>
<dbReference type="InterPro" id="IPR007471">
    <property type="entry name" value="N-end_Aminoacyl_Trfase_N"/>
</dbReference>
<protein>
    <recommendedName>
        <fullName evidence="5">Arginyl-tRNA--protein transferase</fullName>
        <ecNumber evidence="5">2.3.2.8</ecNumber>
    </recommendedName>
</protein>
<feature type="region of interest" description="Disordered" evidence="6">
    <location>
        <begin position="298"/>
        <end position="324"/>
    </location>
</feature>
<dbReference type="Pfam" id="PF04377">
    <property type="entry name" value="ATE_C"/>
    <property type="match status" value="1"/>
</dbReference>
<dbReference type="SUPFAM" id="SSF55729">
    <property type="entry name" value="Acyl-CoA N-acyltransferases (Nat)"/>
    <property type="match status" value="1"/>
</dbReference>
<dbReference type="InterPro" id="IPR007472">
    <property type="entry name" value="N-end_Aminoacyl_Trfase_C"/>
</dbReference>
<dbReference type="Proteomes" id="UP000504603">
    <property type="component" value="Unplaced"/>
</dbReference>
<comment type="function">
    <text evidence="5">Involved in the post-translational conjugation of arginine to the N-terminal aspartate or glutamate of a protein. This arginylation is required for degradation of the protein via the ubiquitin pathway.</text>
</comment>
<dbReference type="RefSeq" id="XP_022133718.1">
    <property type="nucleotide sequence ID" value="XM_022278026.1"/>
</dbReference>
<evidence type="ECO:0000256" key="1">
    <source>
        <dbReference type="ARBA" id="ARBA00009991"/>
    </source>
</evidence>
<dbReference type="GeneID" id="111006235"/>
<organism evidence="9 10">
    <name type="scientific">Momordica charantia</name>
    <name type="common">Bitter gourd</name>
    <name type="synonym">Balsam pear</name>
    <dbReference type="NCBI Taxonomy" id="3673"/>
    <lineage>
        <taxon>Eukaryota</taxon>
        <taxon>Viridiplantae</taxon>
        <taxon>Streptophyta</taxon>
        <taxon>Embryophyta</taxon>
        <taxon>Tracheophyta</taxon>
        <taxon>Spermatophyta</taxon>
        <taxon>Magnoliopsida</taxon>
        <taxon>eudicotyledons</taxon>
        <taxon>Gunneridae</taxon>
        <taxon>Pentapetalae</taxon>
        <taxon>rosids</taxon>
        <taxon>fabids</taxon>
        <taxon>Cucurbitales</taxon>
        <taxon>Cucurbitaceae</taxon>
        <taxon>Momordiceae</taxon>
        <taxon>Momordica</taxon>
    </lineage>
</organism>
<dbReference type="OrthoDB" id="74183at2759"/>
<keyword evidence="4 5" id="KW-0012">Acyltransferase</keyword>
<dbReference type="EC" id="2.3.2.8" evidence="5"/>
<gene>
    <name evidence="10" type="primary">LOC111006235</name>
</gene>
<dbReference type="PANTHER" id="PTHR21367">
    <property type="entry name" value="ARGININE-TRNA-PROTEIN TRANSFERASE 1"/>
    <property type="match status" value="1"/>
</dbReference>
<evidence type="ECO:0000256" key="4">
    <source>
        <dbReference type="ARBA" id="ARBA00023315"/>
    </source>
</evidence>
<dbReference type="InterPro" id="IPR016181">
    <property type="entry name" value="Acyl_CoA_acyltransferase"/>
</dbReference>
<evidence type="ECO:0000256" key="5">
    <source>
        <dbReference type="PIRNR" id="PIRNR037207"/>
    </source>
</evidence>
<dbReference type="GO" id="GO:0004057">
    <property type="term" value="F:arginyl-tRNA--protein transferase activity"/>
    <property type="evidence" value="ECO:0007669"/>
    <property type="project" value="UniProtKB-EC"/>
</dbReference>
<keyword evidence="3 5" id="KW-0833">Ubl conjugation pathway</keyword>
<comment type="catalytic activity">
    <reaction evidence="5">
        <text>an N-terminal L-alpha-aminoacyl-[protein] + L-arginyl-tRNA(Arg) = an N-terminal L-arginyl-L-aminoacyl-[protein] + tRNA(Arg) + H(+)</text>
        <dbReference type="Rhea" id="RHEA:10208"/>
        <dbReference type="Rhea" id="RHEA-COMP:9658"/>
        <dbReference type="Rhea" id="RHEA-COMP:9673"/>
        <dbReference type="Rhea" id="RHEA-COMP:10636"/>
        <dbReference type="Rhea" id="RHEA-COMP:10638"/>
        <dbReference type="ChEBI" id="CHEBI:15378"/>
        <dbReference type="ChEBI" id="CHEBI:78442"/>
        <dbReference type="ChEBI" id="CHEBI:78513"/>
        <dbReference type="ChEBI" id="CHEBI:78597"/>
        <dbReference type="ChEBI" id="CHEBI:83562"/>
        <dbReference type="EC" id="2.3.2.8"/>
    </reaction>
</comment>
<evidence type="ECO:0000313" key="10">
    <source>
        <dbReference type="RefSeq" id="XP_022133718.1"/>
    </source>
</evidence>